<feature type="chain" id="PRO_5038633524" description="DUF5057 domain-containing protein" evidence="1">
    <location>
        <begin position="24"/>
        <end position="621"/>
    </location>
</feature>
<dbReference type="OrthoDB" id="2171190at2"/>
<dbReference type="Proteomes" id="UP000184185">
    <property type="component" value="Unassembled WGS sequence"/>
</dbReference>
<evidence type="ECO:0000256" key="1">
    <source>
        <dbReference type="SAM" id="SignalP"/>
    </source>
</evidence>
<dbReference type="EMBL" id="FQYQ01000015">
    <property type="protein sequence ID" value="SHJ28305.1"/>
    <property type="molecule type" value="Genomic_DNA"/>
</dbReference>
<sequence length="621" mass="69373">MRSKLAKKFIVLIACLSIFSVFASNSVHTADAEGASYVALGAAQSGNGVGLTWTPEGNNYYRILRANDKDGYSKFTPVAFNTQNGVMPMKNEVIDVLPIVPTRGAANFLKIWLSGVENLNINIMNPVSFEDFNENTDDGQNKYLYKSHGASADVDIIFFGAADSNGQKDLSEKARQSVRYFIEKNNGGVIFAHDTIALGESPAKYNNTWSKFWELCKAIKLIDSYDGYYKNNDVYNNNQNNKSNESNRIKMTKTGLLTSYPYIIGLEPGEVYEVGLSHNVGQAVFNNNDKWFEFYESKKPSDTEESNFFLTTHGKTAMIQTGHSSYVTVKEMMIIANLIYYIGSNQSTDSFYDREATDITSPTVAAESVSVASGNMVLKITTDDVGTKYTYLINEYKRDADMGKAANRSGYQNCEVKSGLKECYYLIDGNENVNPENSKFQKLTLKNSSKGSVSEINCIIKNKDQYLHIKSIDNAGNKTTQTYRILGDSSSPIIKIGDGIKDENSPAIHEEDLSEIEVHDVQTDGETMSDVKGYALSEANKCPSDKEFVKDKNGLDLKKYGSGYKWLWVKDYAGNTSKTKIYIHSDLIFKDKDGNSVEINSVEFNGVEMNKYYFGDKKIFY</sequence>
<feature type="signal peptide" evidence="1">
    <location>
        <begin position="1"/>
        <end position="23"/>
    </location>
</feature>
<dbReference type="AlphaFoldDB" id="A0A1M6I1I4"/>
<gene>
    <name evidence="2" type="ORF">SAMN02745725_02179</name>
</gene>
<protein>
    <recommendedName>
        <fullName evidence="4">DUF5057 domain-containing protein</fullName>
    </recommendedName>
</protein>
<proteinExistence type="predicted"/>
<evidence type="ECO:0000313" key="3">
    <source>
        <dbReference type="Proteomes" id="UP000184185"/>
    </source>
</evidence>
<name>A0A1M6I1I4_PSEXY</name>
<organism evidence="2 3">
    <name type="scientific">Pseudobutyrivibrio xylanivorans DSM 14809</name>
    <dbReference type="NCBI Taxonomy" id="1123012"/>
    <lineage>
        <taxon>Bacteria</taxon>
        <taxon>Bacillati</taxon>
        <taxon>Bacillota</taxon>
        <taxon>Clostridia</taxon>
        <taxon>Lachnospirales</taxon>
        <taxon>Lachnospiraceae</taxon>
        <taxon>Pseudobutyrivibrio</taxon>
    </lineage>
</organism>
<evidence type="ECO:0008006" key="4">
    <source>
        <dbReference type="Google" id="ProtNLM"/>
    </source>
</evidence>
<keyword evidence="3" id="KW-1185">Reference proteome</keyword>
<reference evidence="2 3" key="1">
    <citation type="submission" date="2016-11" db="EMBL/GenBank/DDBJ databases">
        <authorList>
            <person name="Jaros S."/>
            <person name="Januszkiewicz K."/>
            <person name="Wedrychowicz H."/>
        </authorList>
    </citation>
    <scope>NUCLEOTIDE SEQUENCE [LARGE SCALE GENOMIC DNA]</scope>
    <source>
        <strain evidence="2 3">DSM 14809</strain>
    </source>
</reference>
<accession>A0A1M6I1I4</accession>
<keyword evidence="1" id="KW-0732">Signal</keyword>
<dbReference type="RefSeq" id="WP_072917791.1">
    <property type="nucleotide sequence ID" value="NZ_FQYQ01000015.1"/>
</dbReference>
<evidence type="ECO:0000313" key="2">
    <source>
        <dbReference type="EMBL" id="SHJ28305.1"/>
    </source>
</evidence>